<organism evidence="9">
    <name type="scientific">marine metagenome</name>
    <dbReference type="NCBI Taxonomy" id="408172"/>
    <lineage>
        <taxon>unclassified sequences</taxon>
        <taxon>metagenomes</taxon>
        <taxon>ecological metagenomes</taxon>
    </lineage>
</organism>
<feature type="domain" description="Acyl-CoA dehydrogenase/oxidase C-terminal" evidence="6">
    <location>
        <begin position="240"/>
        <end position="392"/>
    </location>
</feature>
<dbReference type="EMBL" id="UINC01005386">
    <property type="protein sequence ID" value="SVA21005.1"/>
    <property type="molecule type" value="Genomic_DNA"/>
</dbReference>
<protein>
    <recommendedName>
        <fullName evidence="10">Acyl-CoA dehydrogenase</fullName>
    </recommendedName>
</protein>
<dbReference type="PANTHER" id="PTHR43292:SF3">
    <property type="entry name" value="ACYL-COA DEHYDROGENASE FADE29"/>
    <property type="match status" value="1"/>
</dbReference>
<dbReference type="AlphaFoldDB" id="A0A381TYD0"/>
<dbReference type="GO" id="GO:0005886">
    <property type="term" value="C:plasma membrane"/>
    <property type="evidence" value="ECO:0007669"/>
    <property type="project" value="TreeGrafter"/>
</dbReference>
<accession>A0A381TYD0</accession>
<dbReference type="InterPro" id="IPR052161">
    <property type="entry name" value="Mycobact_Acyl-CoA_DH"/>
</dbReference>
<dbReference type="Pfam" id="PF00441">
    <property type="entry name" value="Acyl-CoA_dh_1"/>
    <property type="match status" value="1"/>
</dbReference>
<evidence type="ECO:0000256" key="3">
    <source>
        <dbReference type="ARBA" id="ARBA00022630"/>
    </source>
</evidence>
<dbReference type="Gene3D" id="1.10.540.10">
    <property type="entry name" value="Acyl-CoA dehydrogenase/oxidase, N-terminal domain"/>
    <property type="match status" value="1"/>
</dbReference>
<keyword evidence="5" id="KW-0560">Oxidoreductase</keyword>
<dbReference type="Pfam" id="PF02771">
    <property type="entry name" value="Acyl-CoA_dh_N"/>
    <property type="match status" value="1"/>
</dbReference>
<dbReference type="Gene3D" id="2.40.110.10">
    <property type="entry name" value="Butyryl-CoA Dehydrogenase, subunit A, domain 2"/>
    <property type="match status" value="1"/>
</dbReference>
<gene>
    <name evidence="9" type="ORF">METZ01_LOCUS73859</name>
</gene>
<reference evidence="9" key="1">
    <citation type="submission" date="2018-05" db="EMBL/GenBank/DDBJ databases">
        <authorList>
            <person name="Lanie J.A."/>
            <person name="Ng W.-L."/>
            <person name="Kazmierczak K.M."/>
            <person name="Andrzejewski T.M."/>
            <person name="Davidsen T.M."/>
            <person name="Wayne K.J."/>
            <person name="Tettelin H."/>
            <person name="Glass J.I."/>
            <person name="Rusch D."/>
            <person name="Podicherti R."/>
            <person name="Tsui H.-C.T."/>
            <person name="Winkler M.E."/>
        </authorList>
    </citation>
    <scope>NUCLEOTIDE SEQUENCE</scope>
</reference>
<dbReference type="SUPFAM" id="SSF47203">
    <property type="entry name" value="Acyl-CoA dehydrogenase C-terminal domain-like"/>
    <property type="match status" value="1"/>
</dbReference>
<evidence type="ECO:0008006" key="10">
    <source>
        <dbReference type="Google" id="ProtNLM"/>
    </source>
</evidence>
<proteinExistence type="inferred from homology"/>
<sequence length="397" mass="45034">METKTKVDLTSFRMETRKWLEDNCPNSMREPLTDVKQLYWGGINGNFSSEDQKIWFERMLEKKWIVPYWETKYGGGGLNPKQNNILNQEMARLGCRKPHINFGISMLGPALLKFASEEQKVHYLNQICKGEIRWVQGYSEPNAGSDLANLQTKAEDKGDHFLVTGSKVWTSFGDKGDWIFCLVRTDTNSKHTGISFLLIDMASKGVSTRPIKLISGKSPFAETFFDSVKVPKKNLVGTLNDGWTIAKYLLTHERQMIGGIGETDKKKPLSEIAKEVLEQNNGLLVCESIRNKISELEMNERIFELTIQRTIDEHKAGNNSGAVSSFFKYYGTELGIQKEELRLEVNGFDSTEWTSEESNNGRDARHFCRSKGYSIEGGTHEIQLNIIAKRVLGLPSK</sequence>
<feature type="domain" description="Acyl-CoA oxidase/dehydrogenase middle" evidence="7">
    <location>
        <begin position="137"/>
        <end position="228"/>
    </location>
</feature>
<keyword evidence="4" id="KW-0274">FAD</keyword>
<dbReference type="InterPro" id="IPR006091">
    <property type="entry name" value="Acyl-CoA_Oxase/DH_mid-dom"/>
</dbReference>
<dbReference type="InterPro" id="IPR046373">
    <property type="entry name" value="Acyl-CoA_Oxase/DH_mid-dom_sf"/>
</dbReference>
<evidence type="ECO:0000256" key="5">
    <source>
        <dbReference type="ARBA" id="ARBA00023002"/>
    </source>
</evidence>
<feature type="domain" description="Acyl-CoA dehydrogenase/oxidase N-terminal" evidence="8">
    <location>
        <begin position="55"/>
        <end position="131"/>
    </location>
</feature>
<keyword evidence="3" id="KW-0285">Flavoprotein</keyword>
<name>A0A381TYD0_9ZZZZ</name>
<comment type="cofactor">
    <cofactor evidence="1">
        <name>FAD</name>
        <dbReference type="ChEBI" id="CHEBI:57692"/>
    </cofactor>
</comment>
<evidence type="ECO:0000256" key="4">
    <source>
        <dbReference type="ARBA" id="ARBA00022827"/>
    </source>
</evidence>
<dbReference type="InterPro" id="IPR013786">
    <property type="entry name" value="AcylCoA_DH/ox_N"/>
</dbReference>
<dbReference type="SUPFAM" id="SSF56645">
    <property type="entry name" value="Acyl-CoA dehydrogenase NM domain-like"/>
    <property type="match status" value="1"/>
</dbReference>
<dbReference type="Pfam" id="PF02770">
    <property type="entry name" value="Acyl-CoA_dh_M"/>
    <property type="match status" value="1"/>
</dbReference>
<evidence type="ECO:0000259" key="6">
    <source>
        <dbReference type="Pfam" id="PF00441"/>
    </source>
</evidence>
<evidence type="ECO:0000259" key="8">
    <source>
        <dbReference type="Pfam" id="PF02771"/>
    </source>
</evidence>
<evidence type="ECO:0000259" key="7">
    <source>
        <dbReference type="Pfam" id="PF02770"/>
    </source>
</evidence>
<dbReference type="InterPro" id="IPR009075">
    <property type="entry name" value="AcylCo_DH/oxidase_C"/>
</dbReference>
<evidence type="ECO:0000256" key="2">
    <source>
        <dbReference type="ARBA" id="ARBA00009347"/>
    </source>
</evidence>
<dbReference type="Gene3D" id="1.20.140.10">
    <property type="entry name" value="Butyryl-CoA Dehydrogenase, subunit A, domain 3"/>
    <property type="match status" value="1"/>
</dbReference>
<dbReference type="InterPro" id="IPR009100">
    <property type="entry name" value="AcylCoA_DH/oxidase_NM_dom_sf"/>
</dbReference>
<dbReference type="InterPro" id="IPR037069">
    <property type="entry name" value="AcylCoA_DH/ox_N_sf"/>
</dbReference>
<evidence type="ECO:0000313" key="9">
    <source>
        <dbReference type="EMBL" id="SVA21005.1"/>
    </source>
</evidence>
<dbReference type="FunFam" id="2.40.110.10:FF:000011">
    <property type="entry name" value="Acyl-CoA dehydrogenase FadE34"/>
    <property type="match status" value="1"/>
</dbReference>
<dbReference type="GO" id="GO:0016627">
    <property type="term" value="F:oxidoreductase activity, acting on the CH-CH group of donors"/>
    <property type="evidence" value="ECO:0007669"/>
    <property type="project" value="InterPro"/>
</dbReference>
<dbReference type="GO" id="GO:0050660">
    <property type="term" value="F:flavin adenine dinucleotide binding"/>
    <property type="evidence" value="ECO:0007669"/>
    <property type="project" value="InterPro"/>
</dbReference>
<comment type="similarity">
    <text evidence="2">Belongs to the acyl-CoA dehydrogenase family.</text>
</comment>
<dbReference type="PANTHER" id="PTHR43292">
    <property type="entry name" value="ACYL-COA DEHYDROGENASE"/>
    <property type="match status" value="1"/>
</dbReference>
<dbReference type="InterPro" id="IPR036250">
    <property type="entry name" value="AcylCo_DH-like_C"/>
</dbReference>
<evidence type="ECO:0000256" key="1">
    <source>
        <dbReference type="ARBA" id="ARBA00001974"/>
    </source>
</evidence>